<reference evidence="1" key="2">
    <citation type="journal article" date="2020" name="Nat. Commun.">
        <title>Large-scale genome sequencing of mycorrhizal fungi provides insights into the early evolution of symbiotic traits.</title>
        <authorList>
            <person name="Miyauchi S."/>
            <person name="Kiss E."/>
            <person name="Kuo A."/>
            <person name="Drula E."/>
            <person name="Kohler A."/>
            <person name="Sanchez-Garcia M."/>
            <person name="Morin E."/>
            <person name="Andreopoulos B."/>
            <person name="Barry K.W."/>
            <person name="Bonito G."/>
            <person name="Buee M."/>
            <person name="Carver A."/>
            <person name="Chen C."/>
            <person name="Cichocki N."/>
            <person name="Clum A."/>
            <person name="Culley D."/>
            <person name="Crous P.W."/>
            <person name="Fauchery L."/>
            <person name="Girlanda M."/>
            <person name="Hayes R.D."/>
            <person name="Keri Z."/>
            <person name="LaButti K."/>
            <person name="Lipzen A."/>
            <person name="Lombard V."/>
            <person name="Magnuson J."/>
            <person name="Maillard F."/>
            <person name="Murat C."/>
            <person name="Nolan M."/>
            <person name="Ohm R.A."/>
            <person name="Pangilinan J."/>
            <person name="Pereira M.F."/>
            <person name="Perotto S."/>
            <person name="Peter M."/>
            <person name="Pfister S."/>
            <person name="Riley R."/>
            <person name="Sitrit Y."/>
            <person name="Stielow J.B."/>
            <person name="Szollosi G."/>
            <person name="Zifcakova L."/>
            <person name="Stursova M."/>
            <person name="Spatafora J.W."/>
            <person name="Tedersoo L."/>
            <person name="Vaario L.M."/>
            <person name="Yamada A."/>
            <person name="Yan M."/>
            <person name="Wang P."/>
            <person name="Xu J."/>
            <person name="Bruns T."/>
            <person name="Baldrian P."/>
            <person name="Vilgalys R."/>
            <person name="Dunand C."/>
            <person name="Henrissat B."/>
            <person name="Grigoriev I.V."/>
            <person name="Hibbett D."/>
            <person name="Nagy L.G."/>
            <person name="Martin F.M."/>
        </authorList>
    </citation>
    <scope>NUCLEOTIDE SEQUENCE</scope>
    <source>
        <strain evidence="1">P2</strain>
    </source>
</reference>
<proteinExistence type="predicted"/>
<evidence type="ECO:0000313" key="1">
    <source>
        <dbReference type="EMBL" id="KAF9643143.1"/>
    </source>
</evidence>
<dbReference type="EMBL" id="MU118275">
    <property type="protein sequence ID" value="KAF9643143.1"/>
    <property type="molecule type" value="Genomic_DNA"/>
</dbReference>
<comment type="caution">
    <text evidence="1">The sequence shown here is derived from an EMBL/GenBank/DDBJ whole genome shotgun (WGS) entry which is preliminary data.</text>
</comment>
<reference evidence="1" key="1">
    <citation type="submission" date="2019-10" db="EMBL/GenBank/DDBJ databases">
        <authorList>
            <consortium name="DOE Joint Genome Institute"/>
            <person name="Kuo A."/>
            <person name="Miyauchi S."/>
            <person name="Kiss E."/>
            <person name="Drula E."/>
            <person name="Kohler A."/>
            <person name="Sanchez-Garcia M."/>
            <person name="Andreopoulos B."/>
            <person name="Barry K.W."/>
            <person name="Bonito G."/>
            <person name="Buee M."/>
            <person name="Carver A."/>
            <person name="Chen C."/>
            <person name="Cichocki N."/>
            <person name="Clum A."/>
            <person name="Culley D."/>
            <person name="Crous P.W."/>
            <person name="Fauchery L."/>
            <person name="Girlanda M."/>
            <person name="Hayes R."/>
            <person name="Keri Z."/>
            <person name="Labutti K."/>
            <person name="Lipzen A."/>
            <person name="Lombard V."/>
            <person name="Magnuson J."/>
            <person name="Maillard F."/>
            <person name="Morin E."/>
            <person name="Murat C."/>
            <person name="Nolan M."/>
            <person name="Ohm R."/>
            <person name="Pangilinan J."/>
            <person name="Pereira M."/>
            <person name="Perotto S."/>
            <person name="Peter M."/>
            <person name="Riley R."/>
            <person name="Sitrit Y."/>
            <person name="Stielow B."/>
            <person name="Szollosi G."/>
            <person name="Zifcakova L."/>
            <person name="Stursova M."/>
            <person name="Spatafora J.W."/>
            <person name="Tedersoo L."/>
            <person name="Vaario L.-M."/>
            <person name="Yamada A."/>
            <person name="Yan M."/>
            <person name="Wang P."/>
            <person name="Xu J."/>
            <person name="Bruns T."/>
            <person name="Baldrian P."/>
            <person name="Vilgalys R."/>
            <person name="Henrissat B."/>
            <person name="Grigoriev I.V."/>
            <person name="Hibbett D."/>
            <person name="Nagy L.G."/>
            <person name="Martin F.M."/>
        </authorList>
    </citation>
    <scope>NUCLEOTIDE SEQUENCE</scope>
    <source>
        <strain evidence="1">P2</strain>
    </source>
</reference>
<dbReference type="Proteomes" id="UP000886501">
    <property type="component" value="Unassembled WGS sequence"/>
</dbReference>
<sequence length="169" mass="19121">MARLKQLCYEEWKKDNQDAPHNDFEKYWKEIYDPGQEIGVEFQTGHWWVGGWAMGLPGEAPGYMEGWGAGGNKGEDNPILSDKERKILSEYDGCFKCRHPYIGHQTCKCPNGFPQEYRQVTTAMAEAVCDEQNHVAWPIATVFDLLCLEENLPSAVLGSGNEESDDSEL</sequence>
<protein>
    <submittedName>
        <fullName evidence="1">Uncharacterized protein</fullName>
    </submittedName>
</protein>
<name>A0ACB6Z118_THEGA</name>
<evidence type="ECO:0000313" key="2">
    <source>
        <dbReference type="Proteomes" id="UP000886501"/>
    </source>
</evidence>
<organism evidence="1 2">
    <name type="scientific">Thelephora ganbajun</name>
    <name type="common">Ganba fungus</name>
    <dbReference type="NCBI Taxonomy" id="370292"/>
    <lineage>
        <taxon>Eukaryota</taxon>
        <taxon>Fungi</taxon>
        <taxon>Dikarya</taxon>
        <taxon>Basidiomycota</taxon>
        <taxon>Agaricomycotina</taxon>
        <taxon>Agaricomycetes</taxon>
        <taxon>Thelephorales</taxon>
        <taxon>Thelephoraceae</taxon>
        <taxon>Thelephora</taxon>
    </lineage>
</organism>
<accession>A0ACB6Z118</accession>
<keyword evidence="2" id="KW-1185">Reference proteome</keyword>
<gene>
    <name evidence="1" type="ORF">BDM02DRAFT_3227784</name>
</gene>